<sequence length="178" mass="19811">MIISPPKLVLLTICANYVIAFCPSLHSCTCDDKSDGYYISCKGPTNTSLSDIIQSLGRRQVQRLTITNTSWPVLEELPLASIRSLQLISCGIKKITDTTFAKLADNLEHLTITENMLTTATVLSSLPKLISLNLNYNQLTDLPDNVFKSTKNLRHLLLKGNKICSLSRLVPIFLFFSH</sequence>
<organism evidence="6">
    <name type="scientific">Brugia timori</name>
    <dbReference type="NCBI Taxonomy" id="42155"/>
    <lineage>
        <taxon>Eukaryota</taxon>
        <taxon>Metazoa</taxon>
        <taxon>Ecdysozoa</taxon>
        <taxon>Nematoda</taxon>
        <taxon>Chromadorea</taxon>
        <taxon>Rhabditida</taxon>
        <taxon>Spirurina</taxon>
        <taxon>Spiruromorpha</taxon>
        <taxon>Filarioidea</taxon>
        <taxon>Onchocercidae</taxon>
        <taxon>Brugia</taxon>
    </lineage>
</organism>
<evidence type="ECO:0000313" key="6">
    <source>
        <dbReference type="WBParaSite" id="BTMF_0000270701-mRNA-1"/>
    </source>
</evidence>
<dbReference type="WBParaSite" id="BTMF_0000270701-mRNA-1">
    <property type="protein sequence ID" value="BTMF_0000270701-mRNA-1"/>
    <property type="gene ID" value="BTMF_0000270701"/>
</dbReference>
<evidence type="ECO:0000256" key="3">
    <source>
        <dbReference type="SAM" id="SignalP"/>
    </source>
</evidence>
<dbReference type="Gene3D" id="3.80.10.10">
    <property type="entry name" value="Ribonuclease Inhibitor"/>
    <property type="match status" value="1"/>
</dbReference>
<dbReference type="PANTHER" id="PTHR24366:SF96">
    <property type="entry name" value="LEUCINE RICH REPEAT CONTAINING 53"/>
    <property type="match status" value="1"/>
</dbReference>
<dbReference type="AlphaFoldDB" id="A0A0R3Q8P9"/>
<keyword evidence="1" id="KW-0433">Leucine-rich repeat</keyword>
<dbReference type="InterPro" id="IPR003591">
    <property type="entry name" value="Leu-rich_rpt_typical-subtyp"/>
</dbReference>
<feature type="chain" id="PRO_5043130536" evidence="3">
    <location>
        <begin position="21"/>
        <end position="178"/>
    </location>
</feature>
<dbReference type="Pfam" id="PF13855">
    <property type="entry name" value="LRR_8"/>
    <property type="match status" value="1"/>
</dbReference>
<protein>
    <submittedName>
        <fullName evidence="6">LRRNT domain-containing protein</fullName>
    </submittedName>
</protein>
<gene>
    <name evidence="4" type="ORF">BTMF_LOCUS2032</name>
</gene>
<dbReference type="Proteomes" id="UP000280834">
    <property type="component" value="Unassembled WGS sequence"/>
</dbReference>
<dbReference type="InterPro" id="IPR001611">
    <property type="entry name" value="Leu-rich_rpt"/>
</dbReference>
<evidence type="ECO:0000256" key="1">
    <source>
        <dbReference type="ARBA" id="ARBA00022614"/>
    </source>
</evidence>
<evidence type="ECO:0000313" key="4">
    <source>
        <dbReference type="EMBL" id="VDO11627.1"/>
    </source>
</evidence>
<proteinExistence type="predicted"/>
<evidence type="ECO:0000256" key="2">
    <source>
        <dbReference type="ARBA" id="ARBA00022737"/>
    </source>
</evidence>
<feature type="signal peptide" evidence="3">
    <location>
        <begin position="1"/>
        <end position="20"/>
    </location>
</feature>
<keyword evidence="2" id="KW-0677">Repeat</keyword>
<reference evidence="6" key="1">
    <citation type="submission" date="2017-02" db="UniProtKB">
        <authorList>
            <consortium name="WormBaseParasite"/>
        </authorList>
    </citation>
    <scope>IDENTIFICATION</scope>
</reference>
<dbReference type="InterPro" id="IPR032675">
    <property type="entry name" value="LRR_dom_sf"/>
</dbReference>
<dbReference type="PROSITE" id="PS51450">
    <property type="entry name" value="LRR"/>
    <property type="match status" value="2"/>
</dbReference>
<dbReference type="SUPFAM" id="SSF52058">
    <property type="entry name" value="L domain-like"/>
    <property type="match status" value="1"/>
</dbReference>
<dbReference type="STRING" id="42155.A0A0R3Q8P9"/>
<name>A0A0R3Q8P9_9BILA</name>
<dbReference type="EMBL" id="UZAG01001575">
    <property type="protein sequence ID" value="VDO11627.1"/>
    <property type="molecule type" value="Genomic_DNA"/>
</dbReference>
<evidence type="ECO:0000313" key="5">
    <source>
        <dbReference type="Proteomes" id="UP000280834"/>
    </source>
</evidence>
<keyword evidence="5" id="KW-1185">Reference proteome</keyword>
<keyword evidence="3" id="KW-0732">Signal</keyword>
<accession>A0A0R3Q8P9</accession>
<reference evidence="4 5" key="2">
    <citation type="submission" date="2018-11" db="EMBL/GenBank/DDBJ databases">
        <authorList>
            <consortium name="Pathogen Informatics"/>
        </authorList>
    </citation>
    <scope>NUCLEOTIDE SEQUENCE [LARGE SCALE GENOMIC DNA]</scope>
</reference>
<dbReference type="PANTHER" id="PTHR24366">
    <property type="entry name" value="IG(IMMUNOGLOBULIN) AND LRR(LEUCINE RICH REPEAT) DOMAINS"/>
    <property type="match status" value="1"/>
</dbReference>
<dbReference type="SMART" id="SM00369">
    <property type="entry name" value="LRR_TYP"/>
    <property type="match status" value="2"/>
</dbReference>